<dbReference type="EMBL" id="JAINUG010000055">
    <property type="protein sequence ID" value="KAJ8403986.1"/>
    <property type="molecule type" value="Genomic_DNA"/>
</dbReference>
<dbReference type="SUPFAM" id="SSF56672">
    <property type="entry name" value="DNA/RNA polymerases"/>
    <property type="match status" value="1"/>
</dbReference>
<name>A0AAD7SM41_9TELE</name>
<evidence type="ECO:0000256" key="1">
    <source>
        <dbReference type="SAM" id="SignalP"/>
    </source>
</evidence>
<organism evidence="2 3">
    <name type="scientific">Aldrovandia affinis</name>
    <dbReference type="NCBI Taxonomy" id="143900"/>
    <lineage>
        <taxon>Eukaryota</taxon>
        <taxon>Metazoa</taxon>
        <taxon>Chordata</taxon>
        <taxon>Craniata</taxon>
        <taxon>Vertebrata</taxon>
        <taxon>Euteleostomi</taxon>
        <taxon>Actinopterygii</taxon>
        <taxon>Neopterygii</taxon>
        <taxon>Teleostei</taxon>
        <taxon>Notacanthiformes</taxon>
        <taxon>Halosauridae</taxon>
        <taxon>Aldrovandia</taxon>
    </lineage>
</organism>
<proteinExistence type="predicted"/>
<comment type="caution">
    <text evidence="2">The sequence shown here is derived from an EMBL/GenBank/DDBJ whole genome shotgun (WGS) entry which is preliminary data.</text>
</comment>
<feature type="chain" id="PRO_5041992302" evidence="1">
    <location>
        <begin position="22"/>
        <end position="143"/>
    </location>
</feature>
<keyword evidence="1" id="KW-0732">Signal</keyword>
<evidence type="ECO:0000313" key="3">
    <source>
        <dbReference type="Proteomes" id="UP001221898"/>
    </source>
</evidence>
<dbReference type="Gene3D" id="3.30.70.270">
    <property type="match status" value="1"/>
</dbReference>
<feature type="signal peptide" evidence="1">
    <location>
        <begin position="1"/>
        <end position="21"/>
    </location>
</feature>
<sequence length="143" mass="15795">MLSSITNMFAAGLLFLGFLHSLEVIAPATAIGASPLTDLTKSRLPDWVEWTERTEEAFQELKRMLCSGAVLIWCGPWECRRPLPEGHPMVSDRPSLLVGAEEEGVWQTGNGDRGEIRGDVLAPPSSLIWRTGGYEMHQETLDS</sequence>
<keyword evidence="3" id="KW-1185">Reference proteome</keyword>
<dbReference type="Proteomes" id="UP001221898">
    <property type="component" value="Unassembled WGS sequence"/>
</dbReference>
<dbReference type="AlphaFoldDB" id="A0AAD7SM41"/>
<dbReference type="InterPro" id="IPR043502">
    <property type="entry name" value="DNA/RNA_pol_sf"/>
</dbReference>
<gene>
    <name evidence="2" type="ORF">AAFF_G00343360</name>
</gene>
<evidence type="ECO:0000313" key="2">
    <source>
        <dbReference type="EMBL" id="KAJ8403986.1"/>
    </source>
</evidence>
<reference evidence="2" key="1">
    <citation type="journal article" date="2023" name="Science">
        <title>Genome structures resolve the early diversification of teleost fishes.</title>
        <authorList>
            <person name="Parey E."/>
            <person name="Louis A."/>
            <person name="Montfort J."/>
            <person name="Bouchez O."/>
            <person name="Roques C."/>
            <person name="Iampietro C."/>
            <person name="Lluch J."/>
            <person name="Castinel A."/>
            <person name="Donnadieu C."/>
            <person name="Desvignes T."/>
            <person name="Floi Bucao C."/>
            <person name="Jouanno E."/>
            <person name="Wen M."/>
            <person name="Mejri S."/>
            <person name="Dirks R."/>
            <person name="Jansen H."/>
            <person name="Henkel C."/>
            <person name="Chen W.J."/>
            <person name="Zahm M."/>
            <person name="Cabau C."/>
            <person name="Klopp C."/>
            <person name="Thompson A.W."/>
            <person name="Robinson-Rechavi M."/>
            <person name="Braasch I."/>
            <person name="Lecointre G."/>
            <person name="Bobe J."/>
            <person name="Postlethwait J.H."/>
            <person name="Berthelot C."/>
            <person name="Roest Crollius H."/>
            <person name="Guiguen Y."/>
        </authorList>
    </citation>
    <scope>NUCLEOTIDE SEQUENCE</scope>
    <source>
        <strain evidence="2">NC1722</strain>
    </source>
</reference>
<dbReference type="InterPro" id="IPR043128">
    <property type="entry name" value="Rev_trsase/Diguanyl_cyclase"/>
</dbReference>
<protein>
    <submittedName>
        <fullName evidence="2">Uncharacterized protein</fullName>
    </submittedName>
</protein>
<accession>A0AAD7SM41</accession>